<dbReference type="EMBL" id="BDQV01000596">
    <property type="protein sequence ID" value="GAY66604.1"/>
    <property type="molecule type" value="Genomic_DNA"/>
</dbReference>
<dbReference type="GO" id="GO:0050793">
    <property type="term" value="P:regulation of developmental process"/>
    <property type="evidence" value="ECO:0007669"/>
    <property type="project" value="InterPro"/>
</dbReference>
<dbReference type="InterPro" id="IPR044700">
    <property type="entry name" value="PIP2/PIPL1"/>
</dbReference>
<evidence type="ECO:0000313" key="4">
    <source>
        <dbReference type="Proteomes" id="UP000236630"/>
    </source>
</evidence>
<dbReference type="GO" id="GO:0045087">
    <property type="term" value="P:innate immune response"/>
    <property type="evidence" value="ECO:0007669"/>
    <property type="project" value="InterPro"/>
</dbReference>
<organism evidence="3 4">
    <name type="scientific">Citrus unshiu</name>
    <name type="common">Satsuma mandarin</name>
    <name type="synonym">Citrus nobilis var. unshiu</name>
    <dbReference type="NCBI Taxonomy" id="55188"/>
    <lineage>
        <taxon>Eukaryota</taxon>
        <taxon>Viridiplantae</taxon>
        <taxon>Streptophyta</taxon>
        <taxon>Embryophyta</taxon>
        <taxon>Tracheophyta</taxon>
        <taxon>Spermatophyta</taxon>
        <taxon>Magnoliopsida</taxon>
        <taxon>eudicotyledons</taxon>
        <taxon>Gunneridae</taxon>
        <taxon>Pentapetalae</taxon>
        <taxon>rosids</taxon>
        <taxon>malvids</taxon>
        <taxon>Sapindales</taxon>
        <taxon>Rutaceae</taxon>
        <taxon>Aurantioideae</taxon>
        <taxon>Citrus</taxon>
    </lineage>
</organism>
<keyword evidence="2" id="KW-0812">Transmembrane</keyword>
<dbReference type="Proteomes" id="UP000236630">
    <property type="component" value="Unassembled WGS sequence"/>
</dbReference>
<keyword evidence="4" id="KW-1185">Reference proteome</keyword>
<comment type="caution">
    <text evidence="3">The sequence shown here is derived from an EMBL/GenBank/DDBJ whole genome shotgun (WGS) entry which is preliminary data.</text>
</comment>
<reference evidence="3 4" key="1">
    <citation type="journal article" date="2017" name="Front. Genet.">
        <title>Draft sequencing of the heterozygous diploid genome of Satsuma (Citrus unshiu Marc.) using a hybrid assembly approach.</title>
        <authorList>
            <person name="Shimizu T."/>
            <person name="Tanizawa Y."/>
            <person name="Mochizuki T."/>
            <person name="Nagasaki H."/>
            <person name="Yoshioka T."/>
            <person name="Toyoda A."/>
            <person name="Fujiyama A."/>
            <person name="Kaminuma E."/>
            <person name="Nakamura Y."/>
        </authorList>
    </citation>
    <scope>NUCLEOTIDE SEQUENCE [LARGE SCALE GENOMIC DNA]</scope>
    <source>
        <strain evidence="4">cv. Miyagawa wase</strain>
    </source>
</reference>
<protein>
    <submittedName>
        <fullName evidence="3">Uncharacterized protein</fullName>
    </submittedName>
</protein>
<gene>
    <name evidence="3" type="ORF">CUMW_250100</name>
</gene>
<accession>A0A2H5QPP7</accession>
<feature type="transmembrane region" description="Helical" evidence="2">
    <location>
        <begin position="6"/>
        <end position="28"/>
    </location>
</feature>
<evidence type="ECO:0000313" key="3">
    <source>
        <dbReference type="EMBL" id="GAY66604.1"/>
    </source>
</evidence>
<keyword evidence="2" id="KW-0472">Membrane</keyword>
<dbReference type="PANTHER" id="PTHR34663">
    <property type="entry name" value="OS06G0637400 PROTEIN"/>
    <property type="match status" value="1"/>
</dbReference>
<dbReference type="PANTHER" id="PTHR34663:SF21">
    <property type="entry name" value="PROTEIN, PUTATIVE-RELATED"/>
    <property type="match status" value="1"/>
</dbReference>
<dbReference type="AlphaFoldDB" id="A0A2H5QPP7"/>
<evidence type="ECO:0000256" key="2">
    <source>
        <dbReference type="SAM" id="Phobius"/>
    </source>
</evidence>
<keyword evidence="2" id="KW-1133">Transmembrane helix</keyword>
<feature type="region of interest" description="Disordered" evidence="1">
    <location>
        <begin position="78"/>
        <end position="100"/>
    </location>
</feature>
<proteinExistence type="predicted"/>
<sequence>MGAGGALKSFCYIFILVLVYSVLLSPMLEAESRPLRGSRLRCDAVEEINGRLFSLKTRKMSGPSPGIGHKYENFKTLGGLKNSGPSPGDGHHKTITGNKQ</sequence>
<evidence type="ECO:0000256" key="1">
    <source>
        <dbReference type="SAM" id="MobiDB-lite"/>
    </source>
</evidence>
<name>A0A2H5QPP7_CITUN</name>